<accession>A0A830ZXN6</accession>
<feature type="transmembrane region" description="Helical" evidence="1">
    <location>
        <begin position="287"/>
        <end position="307"/>
    </location>
</feature>
<dbReference type="Proteomes" id="UP000005806">
    <property type="component" value="Unassembled WGS sequence"/>
</dbReference>
<dbReference type="Gene3D" id="2.160.20.80">
    <property type="entry name" value="E3 ubiquitin-protein ligase SopA"/>
    <property type="match status" value="2"/>
</dbReference>
<sequence>MAILQAMKAAAVIEQYKNGRRDFRGESLRGGNFRGADLAEADFSGCDIRGANFSRANLTGVKFAGAKAGLPKRWVVILLGLALVLIVVSSFFSSAAAYLVGLIFDSSSTENQVAGWSILILLICFCAVTWRKNILAGALAGALAVVFAVALAVALALAGAVAGVLAVTLALAVARAVALALAVAGALAVALAVAGAGAGAVALALAVAGAGAGAGAVAVAVAVARAVALAVALAGEDAVSGAVSGAGAGAVAGAVARAVAGALTLLFCWLGWLTLKQEHRDPWLRKIVIAFAAIGGTSFFQANLTAIDFTGATLKSTNFNQAILNKTIFKQAIKLELARPGNTLLANPRIREFLIDSRTGSGKDFAQANLRGAYLDGANLQTANLRLANISEASLQYANLAGANLTEVNAVNTDLRHATLTGACVENWNIDATTQLDEIDCQYIYLLNGQKERRPSSGEFQPGEFTKLFAEMFDTVDLIFRNGVDWKAFIAALKEVQVQNEDTPLQVQSIANKGDGVIVVKVDVPPDTDKEKIHQEFNQNYQLQLAAVEAQYKAQLTAKETEIAIYRQQSVDMMEITKTLANRPIHVEAKAMSNSNDSSPNITIRDIKNSAVNFGKIIGDVTNTINQIAADASPENAQLKALLQELTQAIEIDSHLDEEEKAEAANQVKKIAQASQNPDDAGLQKKAQRAVNFLETIAKALEPASKLAQACQKALPIILGILGF</sequence>
<gene>
    <name evidence="2" type="ORF">MICCA_870001</name>
</gene>
<reference evidence="2 3" key="1">
    <citation type="submission" date="2012-04" db="EMBL/GenBank/DDBJ databases">
        <authorList>
            <person name="Genoscope - CEA"/>
        </authorList>
    </citation>
    <scope>NUCLEOTIDE SEQUENCE [LARGE SCALE GENOMIC DNA]</scope>
    <source>
        <strain evidence="2 3">9432</strain>
    </source>
</reference>
<feature type="transmembrane region" description="Helical" evidence="1">
    <location>
        <begin position="254"/>
        <end position="275"/>
    </location>
</feature>
<dbReference type="EMBL" id="CAIH01000425">
    <property type="protein sequence ID" value="CCH95490.1"/>
    <property type="molecule type" value="Genomic_DNA"/>
</dbReference>
<feature type="transmembrane region" description="Helical" evidence="1">
    <location>
        <begin position="74"/>
        <end position="101"/>
    </location>
</feature>
<dbReference type="Pfam" id="PF00805">
    <property type="entry name" value="Pentapeptide"/>
    <property type="match status" value="3"/>
</dbReference>
<feature type="transmembrane region" description="Helical" evidence="1">
    <location>
        <begin position="113"/>
        <end position="130"/>
    </location>
</feature>
<comment type="caution">
    <text evidence="2">The sequence shown here is derived from an EMBL/GenBank/DDBJ whole genome shotgun (WGS) entry which is preliminary data.</text>
</comment>
<name>A0A830ZXN6_MICAE</name>
<organism evidence="2 3">
    <name type="scientific">Microcystis aeruginosa PCC 9432</name>
    <dbReference type="NCBI Taxonomy" id="1160280"/>
    <lineage>
        <taxon>Bacteria</taxon>
        <taxon>Bacillati</taxon>
        <taxon>Cyanobacteriota</taxon>
        <taxon>Cyanophyceae</taxon>
        <taxon>Oscillatoriophycideae</taxon>
        <taxon>Chroococcales</taxon>
        <taxon>Microcystaceae</taxon>
        <taxon>Microcystis</taxon>
    </lineage>
</organism>
<feature type="transmembrane region" description="Helical" evidence="1">
    <location>
        <begin position="179"/>
        <end position="207"/>
    </location>
</feature>
<keyword evidence="1" id="KW-0472">Membrane</keyword>
<dbReference type="PANTHER" id="PTHR14136">
    <property type="entry name" value="BTB_POZ DOMAIN-CONTAINING PROTEIN KCTD9"/>
    <property type="match status" value="1"/>
</dbReference>
<proteinExistence type="predicted"/>
<evidence type="ECO:0000313" key="2">
    <source>
        <dbReference type="EMBL" id="CCH95490.1"/>
    </source>
</evidence>
<protein>
    <submittedName>
        <fullName evidence="2">Genome sequencing data, contig C321 (Modular protein)</fullName>
    </submittedName>
</protein>
<dbReference type="InterPro" id="IPR051082">
    <property type="entry name" value="Pentapeptide-BTB/POZ_domain"/>
</dbReference>
<evidence type="ECO:0000256" key="1">
    <source>
        <dbReference type="SAM" id="Phobius"/>
    </source>
</evidence>
<feature type="transmembrane region" description="Helical" evidence="1">
    <location>
        <begin position="142"/>
        <end position="173"/>
    </location>
</feature>
<evidence type="ECO:0000313" key="3">
    <source>
        <dbReference type="Proteomes" id="UP000005806"/>
    </source>
</evidence>
<keyword evidence="1" id="KW-0812">Transmembrane</keyword>
<dbReference type="SUPFAM" id="SSF141571">
    <property type="entry name" value="Pentapeptide repeat-like"/>
    <property type="match status" value="2"/>
</dbReference>
<dbReference type="InterPro" id="IPR001646">
    <property type="entry name" value="5peptide_repeat"/>
</dbReference>
<dbReference type="PANTHER" id="PTHR14136:SF17">
    <property type="entry name" value="BTB_POZ DOMAIN-CONTAINING PROTEIN KCTD9"/>
    <property type="match status" value="1"/>
</dbReference>
<dbReference type="AlphaFoldDB" id="A0A830ZXN6"/>
<keyword evidence="1" id="KW-1133">Transmembrane helix</keyword>